<accession>A0AAN9MYQ1</accession>
<keyword evidence="2" id="KW-1185">Reference proteome</keyword>
<evidence type="ECO:0000313" key="1">
    <source>
        <dbReference type="EMBL" id="KAK7360534.1"/>
    </source>
</evidence>
<dbReference type="Proteomes" id="UP001367508">
    <property type="component" value="Unassembled WGS sequence"/>
</dbReference>
<reference evidence="1 2" key="1">
    <citation type="submission" date="2024-01" db="EMBL/GenBank/DDBJ databases">
        <title>The genomes of 5 underutilized Papilionoideae crops provide insights into root nodulation and disease resistanc.</title>
        <authorList>
            <person name="Jiang F."/>
        </authorList>
    </citation>
    <scope>NUCLEOTIDE SEQUENCE [LARGE SCALE GENOMIC DNA]</scope>
    <source>
        <strain evidence="1">LVBAO_FW01</strain>
        <tissue evidence="1">Leaves</tissue>
    </source>
</reference>
<protein>
    <submittedName>
        <fullName evidence="1">Uncharacterized protein</fullName>
    </submittedName>
</protein>
<name>A0AAN9MYQ1_CANGL</name>
<organism evidence="1 2">
    <name type="scientific">Canavalia gladiata</name>
    <name type="common">Sword bean</name>
    <name type="synonym">Dolichos gladiatus</name>
    <dbReference type="NCBI Taxonomy" id="3824"/>
    <lineage>
        <taxon>Eukaryota</taxon>
        <taxon>Viridiplantae</taxon>
        <taxon>Streptophyta</taxon>
        <taxon>Embryophyta</taxon>
        <taxon>Tracheophyta</taxon>
        <taxon>Spermatophyta</taxon>
        <taxon>Magnoliopsida</taxon>
        <taxon>eudicotyledons</taxon>
        <taxon>Gunneridae</taxon>
        <taxon>Pentapetalae</taxon>
        <taxon>rosids</taxon>
        <taxon>fabids</taxon>
        <taxon>Fabales</taxon>
        <taxon>Fabaceae</taxon>
        <taxon>Papilionoideae</taxon>
        <taxon>50 kb inversion clade</taxon>
        <taxon>NPAAA clade</taxon>
        <taxon>indigoferoid/millettioid clade</taxon>
        <taxon>Phaseoleae</taxon>
        <taxon>Canavalia</taxon>
    </lineage>
</organism>
<proteinExistence type="predicted"/>
<dbReference type="AlphaFoldDB" id="A0AAN9MYQ1"/>
<dbReference type="EMBL" id="JAYMYQ010000001">
    <property type="protein sequence ID" value="KAK7360534.1"/>
    <property type="molecule type" value="Genomic_DNA"/>
</dbReference>
<comment type="caution">
    <text evidence="1">The sequence shown here is derived from an EMBL/GenBank/DDBJ whole genome shotgun (WGS) entry which is preliminary data.</text>
</comment>
<sequence>MDEPMSSWSFILKSVTSFPEFKNSATTPVHSRKLKGTSKLVSSSAYNQNDLMMDVLKFLELGLIKNDDPLFRSCYTHRHVMPHNVGQESPILEP</sequence>
<gene>
    <name evidence="1" type="ORF">VNO77_02537</name>
</gene>
<evidence type="ECO:0000313" key="2">
    <source>
        <dbReference type="Proteomes" id="UP001367508"/>
    </source>
</evidence>